<evidence type="ECO:0000313" key="3">
    <source>
        <dbReference type="EMBL" id="TPX15560.1"/>
    </source>
</evidence>
<dbReference type="RefSeq" id="XP_030997271.1">
    <property type="nucleotide sequence ID" value="XM_031138649.1"/>
</dbReference>
<feature type="compositionally biased region" description="Low complexity" evidence="1">
    <location>
        <begin position="523"/>
        <end position="538"/>
    </location>
</feature>
<dbReference type="AlphaFoldDB" id="A0A507BG83"/>
<evidence type="ECO:0000256" key="1">
    <source>
        <dbReference type="SAM" id="MobiDB-lite"/>
    </source>
</evidence>
<reference evidence="3 4" key="1">
    <citation type="submission" date="2019-06" db="EMBL/GenBank/DDBJ databases">
        <title>Draft genome sequence of the filamentous fungus Phialemoniopsis curvata isolated from diesel fuel.</title>
        <authorList>
            <person name="Varaljay V.A."/>
            <person name="Lyon W.J."/>
            <person name="Crouch A.L."/>
            <person name="Drake C.E."/>
            <person name="Hollomon J.M."/>
            <person name="Nadeau L.J."/>
            <person name="Nunn H.S."/>
            <person name="Stevenson B.S."/>
            <person name="Bojanowski C.L."/>
            <person name="Crookes-Goodson W.J."/>
        </authorList>
    </citation>
    <scope>NUCLEOTIDE SEQUENCE [LARGE SCALE GENOMIC DNA]</scope>
    <source>
        <strain evidence="3 4">D216</strain>
    </source>
</reference>
<evidence type="ECO:0000313" key="4">
    <source>
        <dbReference type="Proteomes" id="UP000319257"/>
    </source>
</evidence>
<accession>A0A507BG83</accession>
<evidence type="ECO:0000256" key="2">
    <source>
        <dbReference type="SAM" id="SignalP"/>
    </source>
</evidence>
<dbReference type="PROSITE" id="PS51257">
    <property type="entry name" value="PROKAR_LIPOPROTEIN"/>
    <property type="match status" value="1"/>
</dbReference>
<dbReference type="STRING" id="1093900.A0A507BG83"/>
<dbReference type="Proteomes" id="UP000319257">
    <property type="component" value="Unassembled WGS sequence"/>
</dbReference>
<sequence length="627" mass="63592">MRFSHIAPLLAWALSCAASPAPLVMPISPGPSSMTELEMREALELATRTQHLEKRLSADFSMDKTWDNEVLFQGSYVGHSGDGPDKEHVSLAVTCRECYTRGTVTARLTDERIIDPAVRLDFRGVEAYVDLEVAASAGATYAINLFTSNSPVGLGFPGLSVGVVFYVDLVFSLDAAVDLTGGFYVRLADDAFLEASIFEGAVVDSFFQGLTSKSIPIAVRAGRATFKADLRLRVQCGAEADGLVSLVGLGASAVMGVYANLIEFVAVLDSTPECPLRAREWWDLNVGAYARLDVVVDYSTLGPVPTVSTTLLTAPTLTQCLGGAGGAAGAATPTLALPAASSSPAEIGGVVGGSAASKASTAVDGLVVVVTRPAQSIVATTGTASKNAIIPTITAAPSLLLSSTGSTAKFPLGNSSVPTANGSSVDLVTSTLYTTATYTLTACAANVVNCPADLASQVVVTRTVDVLTTVCPVGATITAPPAAAASPVQSVAEVHKAVITDVVTLVPCKTPVVETFVAPSPSPTATASATASKQKQEQAAATTAPAVPVVVGGAKQAQGPWAGATGSTLRPAAHGTARPSVSFAPTGAVVGGPTGAPVVAGGAVLSRDRMYMWMVALAAVVVGGVVA</sequence>
<protein>
    <submittedName>
        <fullName evidence="3">Uncharacterized protein</fullName>
    </submittedName>
</protein>
<keyword evidence="2" id="KW-0732">Signal</keyword>
<comment type="caution">
    <text evidence="3">The sequence shown here is derived from an EMBL/GenBank/DDBJ whole genome shotgun (WGS) entry which is preliminary data.</text>
</comment>
<feature type="signal peptide" evidence="2">
    <location>
        <begin position="1"/>
        <end position="18"/>
    </location>
</feature>
<gene>
    <name evidence="3" type="ORF">E0L32_004258</name>
</gene>
<proteinExistence type="predicted"/>
<organism evidence="3 4">
    <name type="scientific">Thyridium curvatum</name>
    <dbReference type="NCBI Taxonomy" id="1093900"/>
    <lineage>
        <taxon>Eukaryota</taxon>
        <taxon>Fungi</taxon>
        <taxon>Dikarya</taxon>
        <taxon>Ascomycota</taxon>
        <taxon>Pezizomycotina</taxon>
        <taxon>Sordariomycetes</taxon>
        <taxon>Sordariomycetidae</taxon>
        <taxon>Thyridiales</taxon>
        <taxon>Thyridiaceae</taxon>
        <taxon>Thyridium</taxon>
    </lineage>
</organism>
<feature type="region of interest" description="Disordered" evidence="1">
    <location>
        <begin position="519"/>
        <end position="538"/>
    </location>
</feature>
<dbReference type="InParanoid" id="A0A507BG83"/>
<dbReference type="OrthoDB" id="4733706at2759"/>
<dbReference type="GeneID" id="41971705"/>
<dbReference type="EMBL" id="SKBQ01000020">
    <property type="protein sequence ID" value="TPX15560.1"/>
    <property type="molecule type" value="Genomic_DNA"/>
</dbReference>
<name>A0A507BG83_9PEZI</name>
<feature type="chain" id="PRO_5021463852" evidence="2">
    <location>
        <begin position="19"/>
        <end position="627"/>
    </location>
</feature>
<keyword evidence="4" id="KW-1185">Reference proteome</keyword>